<dbReference type="Gene3D" id="2.120.10.30">
    <property type="entry name" value="TolB, C-terminal domain"/>
    <property type="match status" value="1"/>
</dbReference>
<dbReference type="PANTHER" id="PTHR33546">
    <property type="entry name" value="LARGE, MULTIFUNCTIONAL SECRETED PROTEIN-RELATED"/>
    <property type="match status" value="1"/>
</dbReference>
<feature type="domain" description="Pyrroloquinoline quinone-dependent pyranose dehydrogenase beta-propeller" evidence="1">
    <location>
        <begin position="133"/>
        <end position="301"/>
    </location>
</feature>
<evidence type="ECO:0000313" key="2">
    <source>
        <dbReference type="EMBL" id="EFN59696.1"/>
    </source>
</evidence>
<dbReference type="PANTHER" id="PTHR33546:SF1">
    <property type="entry name" value="LARGE, MULTIFUNCTIONAL SECRETED PROTEIN"/>
    <property type="match status" value="1"/>
</dbReference>
<gene>
    <name evidence="2" type="ORF">CHLNCDRAFT_133240</name>
</gene>
<accession>E1Z2N9</accession>
<dbReference type="Proteomes" id="UP000008141">
    <property type="component" value="Unassembled WGS sequence"/>
</dbReference>
<dbReference type="Pfam" id="PF22807">
    <property type="entry name" value="TrAA12"/>
    <property type="match status" value="1"/>
</dbReference>
<dbReference type="InterPro" id="IPR011041">
    <property type="entry name" value="Quinoprot_gluc/sorb_DH_b-prop"/>
</dbReference>
<dbReference type="AlphaFoldDB" id="E1Z2N9"/>
<dbReference type="InterPro" id="IPR054539">
    <property type="entry name" value="Beta-prop_PDH"/>
</dbReference>
<evidence type="ECO:0000313" key="3">
    <source>
        <dbReference type="Proteomes" id="UP000008141"/>
    </source>
</evidence>
<dbReference type="KEGG" id="cvr:CHLNCDRAFT_133240"/>
<organism evidence="3">
    <name type="scientific">Chlorella variabilis</name>
    <name type="common">Green alga</name>
    <dbReference type="NCBI Taxonomy" id="554065"/>
    <lineage>
        <taxon>Eukaryota</taxon>
        <taxon>Viridiplantae</taxon>
        <taxon>Chlorophyta</taxon>
        <taxon>core chlorophytes</taxon>
        <taxon>Trebouxiophyceae</taxon>
        <taxon>Chlorellales</taxon>
        <taxon>Chlorellaceae</taxon>
        <taxon>Chlorella clade</taxon>
        <taxon>Chlorella</taxon>
    </lineage>
</organism>
<dbReference type="InParanoid" id="E1Z2N9"/>
<proteinExistence type="predicted"/>
<sequence>MSQVWALVDLDGDGRVDYHTLILSGYANPNGVAWRDGDLFIGLPTRIVRLDNIDRYALHKKPYTRTPTTVLELPVQDFHQSRYLSFGPNGKLYFGIGMPCDVCVPPTYRRNATSPKFLHGSIHRANADGTGVELWASGLRNSVGFDFHPRTRKLYFADNGADSIGGVMTANRPDDKLGYAPRKGLNFGFPYCHTTGRGGEAKKPRLRLPGVGTPLPDPTLNARQRAVKCKSSKVTPSIQALGPHVAPLGMRFYSWRAARSAFPRAYDGSLLVAEHGSGGLNATDRLGYRVVRVVLSKAGDRVVRHERFISGWLQKEGTPDSSIVGRPVDLLQLPDGSLLISDDGADCVWRVTYKRPKR</sequence>
<dbReference type="EMBL" id="GL433835">
    <property type="protein sequence ID" value="EFN59696.1"/>
    <property type="molecule type" value="Genomic_DNA"/>
</dbReference>
<dbReference type="InterPro" id="IPR011042">
    <property type="entry name" value="6-blade_b-propeller_TolB-like"/>
</dbReference>
<keyword evidence="3" id="KW-1185">Reference proteome</keyword>
<dbReference type="STRING" id="554065.E1Z2N9"/>
<evidence type="ECO:0000259" key="1">
    <source>
        <dbReference type="Pfam" id="PF22807"/>
    </source>
</evidence>
<name>E1Z2N9_CHLVA</name>
<dbReference type="OrthoDB" id="507128at2759"/>
<dbReference type="RefSeq" id="XP_005851798.1">
    <property type="nucleotide sequence ID" value="XM_005851736.1"/>
</dbReference>
<dbReference type="SUPFAM" id="SSF50952">
    <property type="entry name" value="Soluble quinoprotein glucose dehydrogenase"/>
    <property type="match status" value="1"/>
</dbReference>
<reference evidence="2 3" key="1">
    <citation type="journal article" date="2010" name="Plant Cell">
        <title>The Chlorella variabilis NC64A genome reveals adaptation to photosymbiosis, coevolution with viruses, and cryptic sex.</title>
        <authorList>
            <person name="Blanc G."/>
            <person name="Duncan G."/>
            <person name="Agarkova I."/>
            <person name="Borodovsky M."/>
            <person name="Gurnon J."/>
            <person name="Kuo A."/>
            <person name="Lindquist E."/>
            <person name="Lucas S."/>
            <person name="Pangilinan J."/>
            <person name="Polle J."/>
            <person name="Salamov A."/>
            <person name="Terry A."/>
            <person name="Yamada T."/>
            <person name="Dunigan D.D."/>
            <person name="Grigoriev I.V."/>
            <person name="Claverie J.M."/>
            <person name="Van Etten J.L."/>
        </authorList>
    </citation>
    <scope>NUCLEOTIDE SEQUENCE [LARGE SCALE GENOMIC DNA]</scope>
    <source>
        <strain evidence="2 3">NC64A</strain>
    </source>
</reference>
<protein>
    <recommendedName>
        <fullName evidence="1">Pyrroloquinoline quinone-dependent pyranose dehydrogenase beta-propeller domain-containing protein</fullName>
    </recommendedName>
</protein>
<dbReference type="GeneID" id="17359133"/>